<organism evidence="5 6">
    <name type="scientific">Solanum bulbocastanum</name>
    <name type="common">Wild potato</name>
    <dbReference type="NCBI Taxonomy" id="147425"/>
    <lineage>
        <taxon>Eukaryota</taxon>
        <taxon>Viridiplantae</taxon>
        <taxon>Streptophyta</taxon>
        <taxon>Embryophyta</taxon>
        <taxon>Tracheophyta</taxon>
        <taxon>Spermatophyta</taxon>
        <taxon>Magnoliopsida</taxon>
        <taxon>eudicotyledons</taxon>
        <taxon>Gunneridae</taxon>
        <taxon>Pentapetalae</taxon>
        <taxon>asterids</taxon>
        <taxon>lamiids</taxon>
        <taxon>Solanales</taxon>
        <taxon>Solanaceae</taxon>
        <taxon>Solanoideae</taxon>
        <taxon>Solaneae</taxon>
        <taxon>Solanum</taxon>
    </lineage>
</organism>
<feature type="domain" description="C2" evidence="4">
    <location>
        <begin position="1"/>
        <end position="103"/>
    </location>
</feature>
<evidence type="ECO:0000256" key="2">
    <source>
        <dbReference type="ARBA" id="ARBA00022837"/>
    </source>
</evidence>
<dbReference type="InterPro" id="IPR000008">
    <property type="entry name" value="C2_dom"/>
</dbReference>
<accession>A0AAN8SX23</accession>
<dbReference type="EMBL" id="JBANQN010000010">
    <property type="protein sequence ID" value="KAK6777453.1"/>
    <property type="molecule type" value="Genomic_DNA"/>
</dbReference>
<evidence type="ECO:0000313" key="5">
    <source>
        <dbReference type="EMBL" id="KAK6777453.1"/>
    </source>
</evidence>
<reference evidence="5 6" key="1">
    <citation type="submission" date="2024-02" db="EMBL/GenBank/DDBJ databases">
        <title>de novo genome assembly of Solanum bulbocastanum strain 11H21.</title>
        <authorList>
            <person name="Hosaka A.J."/>
        </authorList>
    </citation>
    <scope>NUCLEOTIDE SEQUENCE [LARGE SCALE GENOMIC DNA]</scope>
    <source>
        <tissue evidence="5">Young leaves</tissue>
    </source>
</reference>
<feature type="region of interest" description="Disordered" evidence="3">
    <location>
        <begin position="124"/>
        <end position="237"/>
    </location>
</feature>
<dbReference type="PROSITE" id="PS50004">
    <property type="entry name" value="C2"/>
    <property type="match status" value="1"/>
</dbReference>
<sequence>MPSGTLEVVLVNAKGLEDQNWLTSMNPYVILTCRTQEKESGVASGEGTDPEWNETFVFTISSDVEEITLRIMDKDTLSSDDFVGEATIPLHEVLREGEVSERAYNVIKDEEYCGEIKLSLTFTSESGSHRGSDEEEYGGRRKSRHDSRGSDEEEYGGGRRKSLNDSGGSDEKEYGGRRKSRNDSGGSDEEEYGGRRKSRNDSGGSDEEYGGRRRSSDRRRGSDEDNYGGYRESRDDY</sequence>
<dbReference type="Pfam" id="PF00168">
    <property type="entry name" value="C2"/>
    <property type="match status" value="1"/>
</dbReference>
<evidence type="ECO:0000259" key="4">
    <source>
        <dbReference type="PROSITE" id="PS50004"/>
    </source>
</evidence>
<evidence type="ECO:0000256" key="3">
    <source>
        <dbReference type="SAM" id="MobiDB-lite"/>
    </source>
</evidence>
<gene>
    <name evidence="5" type="ORF">RDI58_024170</name>
</gene>
<keyword evidence="1" id="KW-0479">Metal-binding</keyword>
<comment type="caution">
    <text evidence="5">The sequence shown here is derived from an EMBL/GenBank/DDBJ whole genome shotgun (WGS) entry which is preliminary data.</text>
</comment>
<dbReference type="PANTHER" id="PTHR46502:SF9">
    <property type="entry name" value="ELICITOR-RESPONSIVE PROTEIN 3-LIKE"/>
    <property type="match status" value="1"/>
</dbReference>
<keyword evidence="2" id="KW-0106">Calcium</keyword>
<dbReference type="PANTHER" id="PTHR46502">
    <property type="entry name" value="C2 DOMAIN-CONTAINING"/>
    <property type="match status" value="1"/>
</dbReference>
<evidence type="ECO:0000256" key="1">
    <source>
        <dbReference type="ARBA" id="ARBA00022723"/>
    </source>
</evidence>
<dbReference type="Gene3D" id="2.60.40.150">
    <property type="entry name" value="C2 domain"/>
    <property type="match status" value="1"/>
</dbReference>
<dbReference type="SUPFAM" id="SSF49562">
    <property type="entry name" value="C2 domain (Calcium/lipid-binding domain, CaLB)"/>
    <property type="match status" value="1"/>
</dbReference>
<protein>
    <recommendedName>
        <fullName evidence="4">C2 domain-containing protein</fullName>
    </recommendedName>
</protein>
<dbReference type="AlphaFoldDB" id="A0AAN8SX23"/>
<proteinExistence type="predicted"/>
<dbReference type="InterPro" id="IPR035892">
    <property type="entry name" value="C2_domain_sf"/>
</dbReference>
<keyword evidence="6" id="KW-1185">Reference proteome</keyword>
<name>A0AAN8SX23_SOLBU</name>
<dbReference type="GO" id="GO:0046872">
    <property type="term" value="F:metal ion binding"/>
    <property type="evidence" value="ECO:0007669"/>
    <property type="project" value="UniProtKB-KW"/>
</dbReference>
<dbReference type="SMART" id="SM00239">
    <property type="entry name" value="C2"/>
    <property type="match status" value="1"/>
</dbReference>
<evidence type="ECO:0000313" key="6">
    <source>
        <dbReference type="Proteomes" id="UP001371456"/>
    </source>
</evidence>
<dbReference type="Proteomes" id="UP001371456">
    <property type="component" value="Unassembled WGS sequence"/>
</dbReference>